<keyword evidence="3" id="KW-1185">Reference proteome</keyword>
<dbReference type="AlphaFoldDB" id="A0A7K0BRF1"/>
<accession>A0A7K0BRF1</accession>
<dbReference type="Proteomes" id="UP000487268">
    <property type="component" value="Unassembled WGS sequence"/>
</dbReference>
<keyword evidence="1" id="KW-1133">Transmembrane helix</keyword>
<comment type="caution">
    <text evidence="2">The sequence shown here is derived from an EMBL/GenBank/DDBJ whole genome shotgun (WGS) entry which is preliminary data.</text>
</comment>
<protein>
    <submittedName>
        <fullName evidence="2">Uncharacterized protein</fullName>
    </submittedName>
</protein>
<sequence length="174" mass="18857">MNDEMSAMQAEPTPARSMPVPRLAERKRLLLAVARPRRRRQVVFACAGAVTAVAVTTGALVLTTREPRPAKQHDMIRCYSIGDPDGRAYTELSRASLPEDPGPAQIYDPVPSCASLFRQGFLRLGRSGVDKDTDPNVGHPVPKTLVACVLKNGQIAVLPGTECRQFNLPALSAR</sequence>
<gene>
    <name evidence="2" type="ORF">ACRB68_17940</name>
</gene>
<name>A0A7K0BRF1_9ACTN</name>
<keyword evidence="1" id="KW-0812">Transmembrane</keyword>
<feature type="transmembrane region" description="Helical" evidence="1">
    <location>
        <begin position="42"/>
        <end position="62"/>
    </location>
</feature>
<proteinExistence type="predicted"/>
<evidence type="ECO:0000313" key="2">
    <source>
        <dbReference type="EMBL" id="MQY03749.1"/>
    </source>
</evidence>
<evidence type="ECO:0000256" key="1">
    <source>
        <dbReference type="SAM" id="Phobius"/>
    </source>
</evidence>
<reference evidence="2 3" key="1">
    <citation type="submission" date="2019-10" db="EMBL/GenBank/DDBJ databases">
        <title>Actinomadura rubteroloni sp. nov. and Actinomadura macrotermitis sp. nov., isolated from the gut of fungus growing-termite Macrotermes natalensis.</title>
        <authorList>
            <person name="Benndorf R."/>
            <person name="Martin K."/>
            <person name="Kuefner M."/>
            <person name="De Beer W."/>
            <person name="Kaster A.-K."/>
            <person name="Vollmers J."/>
            <person name="Poulsen M."/>
            <person name="Beemelmanns C."/>
        </authorList>
    </citation>
    <scope>NUCLEOTIDE SEQUENCE [LARGE SCALE GENOMIC DNA]</scope>
    <source>
        <strain evidence="2 3">RB68</strain>
    </source>
</reference>
<evidence type="ECO:0000313" key="3">
    <source>
        <dbReference type="Proteomes" id="UP000487268"/>
    </source>
</evidence>
<keyword evidence="1" id="KW-0472">Membrane</keyword>
<dbReference type="RefSeq" id="WP_153531644.1">
    <property type="nucleotide sequence ID" value="NZ_WEGH01000001.1"/>
</dbReference>
<dbReference type="EMBL" id="WEGH01000001">
    <property type="protein sequence ID" value="MQY03749.1"/>
    <property type="molecule type" value="Genomic_DNA"/>
</dbReference>
<organism evidence="2 3">
    <name type="scientific">Actinomadura macrotermitis</name>
    <dbReference type="NCBI Taxonomy" id="2585200"/>
    <lineage>
        <taxon>Bacteria</taxon>
        <taxon>Bacillati</taxon>
        <taxon>Actinomycetota</taxon>
        <taxon>Actinomycetes</taxon>
        <taxon>Streptosporangiales</taxon>
        <taxon>Thermomonosporaceae</taxon>
        <taxon>Actinomadura</taxon>
    </lineage>
</organism>
<dbReference type="OrthoDB" id="3483737at2"/>